<dbReference type="PANTHER" id="PTHR43449:SF1">
    <property type="entry name" value="POLYMERASE BETA NUCLEOTIDYLTRANSFERASE DOMAIN-CONTAINING PROTEIN"/>
    <property type="match status" value="1"/>
</dbReference>
<evidence type="ECO:0000313" key="3">
    <source>
        <dbReference type="Proteomes" id="UP000176923"/>
    </source>
</evidence>
<evidence type="ECO:0000259" key="1">
    <source>
        <dbReference type="Pfam" id="PF01909"/>
    </source>
</evidence>
<name>A0A1F5ZUR3_9BACT</name>
<dbReference type="Gene3D" id="3.30.460.10">
    <property type="entry name" value="Beta Polymerase, domain 2"/>
    <property type="match status" value="1"/>
</dbReference>
<dbReference type="Pfam" id="PF01909">
    <property type="entry name" value="NTP_transf_2"/>
    <property type="match status" value="1"/>
</dbReference>
<dbReference type="PANTHER" id="PTHR43449">
    <property type="entry name" value="NUCLEOTIDYLTRANSFERASE"/>
    <property type="match status" value="1"/>
</dbReference>
<comment type="caution">
    <text evidence="2">The sequence shown here is derived from an EMBL/GenBank/DDBJ whole genome shotgun (WGS) entry which is preliminary data.</text>
</comment>
<dbReference type="CDD" id="cd05403">
    <property type="entry name" value="NT_KNTase_like"/>
    <property type="match status" value="1"/>
</dbReference>
<feature type="domain" description="Polymerase nucleotidyl transferase" evidence="1">
    <location>
        <begin position="28"/>
        <end position="60"/>
    </location>
</feature>
<proteinExistence type="predicted"/>
<gene>
    <name evidence="2" type="ORF">A3D77_02105</name>
</gene>
<protein>
    <recommendedName>
        <fullName evidence="1">Polymerase nucleotidyl transferase domain-containing protein</fullName>
    </recommendedName>
</protein>
<organism evidence="2 3">
    <name type="scientific">Candidatus Gottesmanbacteria bacterium RIFCSPHIGHO2_02_FULL_39_11</name>
    <dbReference type="NCBI Taxonomy" id="1798382"/>
    <lineage>
        <taxon>Bacteria</taxon>
        <taxon>Candidatus Gottesmaniibacteriota</taxon>
    </lineage>
</organism>
<dbReference type="InterPro" id="IPR043519">
    <property type="entry name" value="NT_sf"/>
</dbReference>
<evidence type="ECO:0000313" key="2">
    <source>
        <dbReference type="EMBL" id="OGG16084.1"/>
    </source>
</evidence>
<dbReference type="SUPFAM" id="SSF81301">
    <property type="entry name" value="Nucleotidyltransferase"/>
    <property type="match status" value="1"/>
</dbReference>
<dbReference type="STRING" id="1798382.A3D77_02105"/>
<dbReference type="GO" id="GO:0016779">
    <property type="term" value="F:nucleotidyltransferase activity"/>
    <property type="evidence" value="ECO:0007669"/>
    <property type="project" value="InterPro"/>
</dbReference>
<dbReference type="AlphaFoldDB" id="A0A1F5ZUR3"/>
<dbReference type="Proteomes" id="UP000176923">
    <property type="component" value="Unassembled WGS sequence"/>
</dbReference>
<dbReference type="EMBL" id="MFJL01000015">
    <property type="protein sequence ID" value="OGG16084.1"/>
    <property type="molecule type" value="Genomic_DNA"/>
</dbReference>
<sequence>MVKKTINKKVLNQILHFSNLLKEEGISYDKLILFGSFAKGTNHKYSDIDLCVVSKIFDKDYQGWFDRLWRIKSKEDIDINPMPFTPDDLTNKYYTLASEIRKTGIVIQ</sequence>
<dbReference type="InterPro" id="IPR002934">
    <property type="entry name" value="Polymerase_NTP_transf_dom"/>
</dbReference>
<reference evidence="2 3" key="1">
    <citation type="journal article" date="2016" name="Nat. Commun.">
        <title>Thousands of microbial genomes shed light on interconnected biogeochemical processes in an aquifer system.</title>
        <authorList>
            <person name="Anantharaman K."/>
            <person name="Brown C.T."/>
            <person name="Hug L.A."/>
            <person name="Sharon I."/>
            <person name="Castelle C.J."/>
            <person name="Probst A.J."/>
            <person name="Thomas B.C."/>
            <person name="Singh A."/>
            <person name="Wilkins M.J."/>
            <person name="Karaoz U."/>
            <person name="Brodie E.L."/>
            <person name="Williams K.H."/>
            <person name="Hubbard S.S."/>
            <person name="Banfield J.F."/>
        </authorList>
    </citation>
    <scope>NUCLEOTIDE SEQUENCE [LARGE SCALE GENOMIC DNA]</scope>
</reference>
<accession>A0A1F5ZUR3</accession>